<accession>A0A6J5VAV5</accession>
<organism evidence="2 3">
    <name type="scientific">Prunus armeniaca</name>
    <name type="common">Apricot</name>
    <name type="synonym">Armeniaca vulgaris</name>
    <dbReference type="NCBI Taxonomy" id="36596"/>
    <lineage>
        <taxon>Eukaryota</taxon>
        <taxon>Viridiplantae</taxon>
        <taxon>Streptophyta</taxon>
        <taxon>Embryophyta</taxon>
        <taxon>Tracheophyta</taxon>
        <taxon>Spermatophyta</taxon>
        <taxon>Magnoliopsida</taxon>
        <taxon>eudicotyledons</taxon>
        <taxon>Gunneridae</taxon>
        <taxon>Pentapetalae</taxon>
        <taxon>rosids</taxon>
        <taxon>fabids</taxon>
        <taxon>Rosales</taxon>
        <taxon>Rosaceae</taxon>
        <taxon>Amygdaloideae</taxon>
        <taxon>Amygdaleae</taxon>
        <taxon>Prunus</taxon>
    </lineage>
</organism>
<keyword evidence="1" id="KW-0472">Membrane</keyword>
<keyword evidence="1" id="KW-1133">Transmembrane helix</keyword>
<evidence type="ECO:0000256" key="1">
    <source>
        <dbReference type="SAM" id="Phobius"/>
    </source>
</evidence>
<keyword evidence="1" id="KW-0812">Transmembrane</keyword>
<evidence type="ECO:0000313" key="2">
    <source>
        <dbReference type="EMBL" id="CAB4284937.1"/>
    </source>
</evidence>
<reference evidence="2 3" key="1">
    <citation type="submission" date="2020-05" db="EMBL/GenBank/DDBJ databases">
        <authorList>
            <person name="Campoy J."/>
            <person name="Schneeberger K."/>
            <person name="Spophaly S."/>
        </authorList>
    </citation>
    <scope>NUCLEOTIDE SEQUENCE [LARGE SCALE GENOMIC DNA]</scope>
    <source>
        <strain evidence="2">PruArmRojPasFocal</strain>
    </source>
</reference>
<dbReference type="EMBL" id="CAEKDK010000006">
    <property type="protein sequence ID" value="CAB4284937.1"/>
    <property type="molecule type" value="Genomic_DNA"/>
</dbReference>
<protein>
    <submittedName>
        <fullName evidence="2">Uncharacterized protein</fullName>
    </submittedName>
</protein>
<name>A0A6J5VAV5_PRUAR</name>
<gene>
    <name evidence="2" type="ORF">CURHAP_LOCUS40599</name>
</gene>
<sequence length="91" mass="9264">MSGDLVGSKGGMGKVVAATGGFGVVPTATVVVIVVAAWNGLLAIAGVTGCSGVEVDLLLDGSENHDERPWLQSANLEYVWSQVLAVSLPVR</sequence>
<feature type="transmembrane region" description="Helical" evidence="1">
    <location>
        <begin position="15"/>
        <end position="38"/>
    </location>
</feature>
<dbReference type="AlphaFoldDB" id="A0A6J5VAV5"/>
<evidence type="ECO:0000313" key="3">
    <source>
        <dbReference type="Proteomes" id="UP000507222"/>
    </source>
</evidence>
<proteinExistence type="predicted"/>
<dbReference type="Proteomes" id="UP000507222">
    <property type="component" value="Unassembled WGS sequence"/>
</dbReference>